<dbReference type="OrthoDB" id="9765468at2"/>
<keyword evidence="7 15" id="KW-0479">Metal-binding</keyword>
<dbReference type="InterPro" id="IPR000121">
    <property type="entry name" value="PEP_util_C"/>
</dbReference>
<dbReference type="Pfam" id="PF01326">
    <property type="entry name" value="PPDK_N"/>
    <property type="match status" value="3"/>
</dbReference>
<feature type="binding site" evidence="15">
    <location>
        <position position="758"/>
    </location>
    <ligand>
        <name>Mg(2+)</name>
        <dbReference type="ChEBI" id="CHEBI:18420"/>
    </ligand>
</feature>
<feature type="domain" description="PEP-utilising enzyme C-terminal" evidence="18">
    <location>
        <begin position="531"/>
        <end position="882"/>
    </location>
</feature>
<organism evidence="19 20">
    <name type="scientific">Sphingomonas desiccabilis</name>
    <dbReference type="NCBI Taxonomy" id="429134"/>
    <lineage>
        <taxon>Bacteria</taxon>
        <taxon>Pseudomonadati</taxon>
        <taxon>Pseudomonadota</taxon>
        <taxon>Alphaproteobacteria</taxon>
        <taxon>Sphingomonadales</taxon>
        <taxon>Sphingomonadaceae</taxon>
        <taxon>Sphingomonas</taxon>
    </lineage>
</organism>
<evidence type="ECO:0000256" key="14">
    <source>
        <dbReference type="PIRSR" id="PIRSR000853-2"/>
    </source>
</evidence>
<feature type="active site" description="Tele-phosphohistidine intermediate" evidence="13">
    <location>
        <position position="468"/>
    </location>
</feature>
<dbReference type="Gene3D" id="1.10.189.10">
    <property type="entry name" value="Pyruvate Phosphate Dikinase, domain 2"/>
    <property type="match status" value="1"/>
</dbReference>
<dbReference type="PROSITE" id="PS00370">
    <property type="entry name" value="PEP_ENZYMES_PHOS_SITE"/>
    <property type="match status" value="1"/>
</dbReference>
<dbReference type="EC" id="2.7.9.1" evidence="4 12"/>
<dbReference type="SUPFAM" id="SSF56059">
    <property type="entry name" value="Glutathione synthetase ATP-binding domain-like"/>
    <property type="match status" value="1"/>
</dbReference>
<evidence type="ECO:0000256" key="5">
    <source>
        <dbReference type="ARBA" id="ARBA00020138"/>
    </source>
</evidence>
<feature type="binding site" evidence="14">
    <location>
        <position position="781"/>
    </location>
    <ligand>
        <name>substrate</name>
    </ligand>
</feature>
<feature type="binding site" evidence="15">
    <location>
        <position position="782"/>
    </location>
    <ligand>
        <name>Mg(2+)</name>
        <dbReference type="ChEBI" id="CHEBI:18420"/>
    </ligand>
</feature>
<dbReference type="InterPro" id="IPR036637">
    <property type="entry name" value="Phosphohistidine_dom_sf"/>
</dbReference>
<evidence type="ECO:0000256" key="12">
    <source>
        <dbReference type="PIRNR" id="PIRNR000853"/>
    </source>
</evidence>
<dbReference type="EMBL" id="SDPT01000002">
    <property type="protein sequence ID" value="RXZ31696.1"/>
    <property type="molecule type" value="Genomic_DNA"/>
</dbReference>
<accession>A0A4Q2IPS1</accession>
<dbReference type="SUPFAM" id="SSF51621">
    <property type="entry name" value="Phosphoenolpyruvate/pyruvate domain"/>
    <property type="match status" value="1"/>
</dbReference>
<gene>
    <name evidence="19" type="ORF">EO081_10785</name>
</gene>
<evidence type="ECO:0000256" key="4">
    <source>
        <dbReference type="ARBA" id="ARBA00011994"/>
    </source>
</evidence>
<dbReference type="PIRSF" id="PIRSF000853">
    <property type="entry name" value="PPDK"/>
    <property type="match status" value="1"/>
</dbReference>
<dbReference type="InterPro" id="IPR040442">
    <property type="entry name" value="Pyrv_kinase-like_dom_sf"/>
</dbReference>
<evidence type="ECO:0000256" key="2">
    <source>
        <dbReference type="ARBA" id="ARBA00003144"/>
    </source>
</evidence>
<dbReference type="InterPro" id="IPR002192">
    <property type="entry name" value="PPDK_AMP/ATP-bd"/>
</dbReference>
<dbReference type="NCBIfam" id="TIGR01828">
    <property type="entry name" value="pyru_phos_dikin"/>
    <property type="match status" value="1"/>
</dbReference>
<evidence type="ECO:0000313" key="19">
    <source>
        <dbReference type="EMBL" id="RXZ31696.1"/>
    </source>
</evidence>
<keyword evidence="6 19" id="KW-0808">Transferase</keyword>
<feature type="binding site" evidence="14">
    <location>
        <position position="630"/>
    </location>
    <ligand>
        <name>substrate</name>
    </ligand>
</feature>
<dbReference type="SUPFAM" id="SSF52009">
    <property type="entry name" value="Phosphohistidine domain"/>
    <property type="match status" value="1"/>
</dbReference>
<dbReference type="Gene3D" id="3.30.1490.20">
    <property type="entry name" value="ATP-grasp fold, A domain"/>
    <property type="match status" value="1"/>
</dbReference>
<sequence length="885" mass="95480">MTQYVYRFGGGVSDGGSGDKTLLGGKGANLAEMASIGLPVPPGFTISTQMCTRYYEEGQSFPDSLRQEVADGIAHIEGVTGKKFGDAADPLLVSVRSGARVSMPGMMDTVLNLGLNDQTVEGLAAASGDARFAWDSYRRFIQMYSDVVLELDHGRFEEALEIAKEDNGYNLDTELTAEDWQKLVAEYKALVEELWGKPFPQDVHDQLWGAVGAVFGSWQAERAKVYRRLNNIPGDWGTAVNVQAMVFGNMGDTSATGVAFTRNPATGENAYYGEFLINAQGEDVVAGIRTPQYLTRAAREGAGAKPLSMEEAMPDAYGELAAVFDRLERHYRDMQDIEFTVQQGKLWMLQTRSGKRTAKAALKIAVDMAEEGLITREEAVARVDPAALDQLLHPTLDPDAPRDVLTKGLPASPGAASGVAVFDSDTAERRAATGEPVILVRVETSPEDIHGMHAAKGILTARGGMTSHAAVVARGMGRPCVSGAGSLSIDSRARVMRVGTREIREGDTLTIDGSTGEVMAGSVQTVQPELAGDFGTLMEWADGVRRLKVRANAETPLDCRTARDFGAEGIGLCRTEHMFFEGSRITAVRQMILAEDEKGRRAALDKLLPEQRGDFVEIFEVMAGLPCTIRLLDPPLHEFLPHQEAEFAEVASAAGVGVEQLKRRAAELHEFNPMLGHRGCRLGVTYPEIYEMQARAIFEAACEVAEKSGEAPIPEVMIPLVGTAKELELMKAVVDKAAEAVFAEKGRTIEYLVGTMIELPRAALKAGEIAEVGEFFSFGTNDLTQTTLGVSRDDAARFLGAYVDKGIYARDPFVSLDVEGVGELIEIAAERGRKTRPDVKLGICGEHGGDPASITFCEKAGLDYVSASPYRVPIARLAAAQAALK</sequence>
<comment type="cofactor">
    <cofactor evidence="1 12 15">
        <name>Mg(2+)</name>
        <dbReference type="ChEBI" id="CHEBI:18420"/>
    </cofactor>
</comment>
<dbReference type="GO" id="GO:0050242">
    <property type="term" value="F:pyruvate, phosphate dikinase activity"/>
    <property type="evidence" value="ECO:0007669"/>
    <property type="project" value="UniProtKB-UniRule"/>
</dbReference>
<keyword evidence="19" id="KW-0670">Pyruvate</keyword>
<dbReference type="GO" id="GO:0005524">
    <property type="term" value="F:ATP binding"/>
    <property type="evidence" value="ECO:0007669"/>
    <property type="project" value="UniProtKB-UniRule"/>
</dbReference>
<dbReference type="GO" id="GO:0016301">
    <property type="term" value="F:kinase activity"/>
    <property type="evidence" value="ECO:0007669"/>
    <property type="project" value="UniProtKB-UniRule"/>
</dbReference>
<proteinExistence type="inferred from homology"/>
<feature type="domain" description="PEP-utilising enzyme mobile" evidence="16">
    <location>
        <begin position="435"/>
        <end position="516"/>
    </location>
</feature>
<comment type="similarity">
    <text evidence="3 12">Belongs to the PEP-utilizing enzyme family.</text>
</comment>
<dbReference type="PANTHER" id="PTHR22931">
    <property type="entry name" value="PHOSPHOENOLPYRUVATE DIKINASE-RELATED"/>
    <property type="match status" value="1"/>
</dbReference>
<dbReference type="InterPro" id="IPR010121">
    <property type="entry name" value="Pyruvate_phosphate_dikinase"/>
</dbReference>
<evidence type="ECO:0000256" key="1">
    <source>
        <dbReference type="ARBA" id="ARBA00001946"/>
    </source>
</evidence>
<feature type="domain" description="Pyruvate phosphate dikinase AMP/ATP-binding" evidence="17">
    <location>
        <begin position="22"/>
        <end position="59"/>
    </location>
</feature>
<keyword evidence="20" id="KW-1185">Reference proteome</keyword>
<feature type="binding site" evidence="14">
    <location>
        <position position="780"/>
    </location>
    <ligand>
        <name>substrate</name>
    </ligand>
</feature>
<keyword evidence="11 15" id="KW-0460">Magnesium</keyword>
<dbReference type="InterPro" id="IPR015813">
    <property type="entry name" value="Pyrv/PenolPyrv_kinase-like_dom"/>
</dbReference>
<name>A0A4Q2IPS1_9SPHN</name>
<dbReference type="Proteomes" id="UP000292347">
    <property type="component" value="Unassembled WGS sequence"/>
</dbReference>
<evidence type="ECO:0000259" key="18">
    <source>
        <dbReference type="Pfam" id="PF02896"/>
    </source>
</evidence>
<evidence type="ECO:0000313" key="20">
    <source>
        <dbReference type="Proteomes" id="UP000292347"/>
    </source>
</evidence>
<evidence type="ECO:0000256" key="15">
    <source>
        <dbReference type="PIRSR" id="PIRSR000853-3"/>
    </source>
</evidence>
<evidence type="ECO:0000256" key="6">
    <source>
        <dbReference type="ARBA" id="ARBA00022679"/>
    </source>
</evidence>
<dbReference type="InterPro" id="IPR018274">
    <property type="entry name" value="PEP_util_AS"/>
</dbReference>
<keyword evidence="8" id="KW-0547">Nucleotide-binding</keyword>
<dbReference type="GO" id="GO:0046872">
    <property type="term" value="F:metal ion binding"/>
    <property type="evidence" value="ECO:0007669"/>
    <property type="project" value="UniProtKB-UniRule"/>
</dbReference>
<feature type="binding site" evidence="14">
    <location>
        <position position="574"/>
    </location>
    <ligand>
        <name>substrate</name>
    </ligand>
</feature>
<evidence type="ECO:0000256" key="7">
    <source>
        <dbReference type="ARBA" id="ARBA00022723"/>
    </source>
</evidence>
<dbReference type="Pfam" id="PF02896">
    <property type="entry name" value="PEP-utilizers_C"/>
    <property type="match status" value="1"/>
</dbReference>
<dbReference type="InterPro" id="IPR023151">
    <property type="entry name" value="PEP_util_CS"/>
</dbReference>
<feature type="binding site" evidence="14">
    <location>
        <position position="779"/>
    </location>
    <ligand>
        <name>substrate</name>
    </ligand>
</feature>
<dbReference type="RefSeq" id="WP_129341930.1">
    <property type="nucleotide sequence ID" value="NZ_JACIDD010000002.1"/>
</dbReference>
<feature type="domain" description="Pyruvate phosphate dikinase AMP/ATP-binding" evidence="17">
    <location>
        <begin position="318"/>
        <end position="371"/>
    </location>
</feature>
<evidence type="ECO:0000256" key="9">
    <source>
        <dbReference type="ARBA" id="ARBA00022777"/>
    </source>
</evidence>
<dbReference type="Gene3D" id="3.20.20.60">
    <property type="entry name" value="Phosphoenolpyruvate-binding domains"/>
    <property type="match status" value="1"/>
</dbReference>
<evidence type="ECO:0000256" key="3">
    <source>
        <dbReference type="ARBA" id="ARBA00007837"/>
    </source>
</evidence>
<dbReference type="InterPro" id="IPR013815">
    <property type="entry name" value="ATP_grasp_subdomain_1"/>
</dbReference>
<feature type="binding site" evidence="14">
    <location>
        <position position="782"/>
    </location>
    <ligand>
        <name>substrate</name>
    </ligand>
</feature>
<evidence type="ECO:0000256" key="10">
    <source>
        <dbReference type="ARBA" id="ARBA00022840"/>
    </source>
</evidence>
<dbReference type="PROSITE" id="PS00742">
    <property type="entry name" value="PEP_ENZYMES_2"/>
    <property type="match status" value="1"/>
</dbReference>
<dbReference type="Gene3D" id="3.30.470.20">
    <property type="entry name" value="ATP-grasp fold, B domain"/>
    <property type="match status" value="1"/>
</dbReference>
<dbReference type="Pfam" id="PF00391">
    <property type="entry name" value="PEP-utilizers"/>
    <property type="match status" value="1"/>
</dbReference>
<keyword evidence="10" id="KW-0067">ATP-binding</keyword>
<dbReference type="PANTHER" id="PTHR22931:SF9">
    <property type="entry name" value="PYRUVATE, PHOSPHATE DIKINASE 1, CHLOROPLASTIC"/>
    <property type="match status" value="1"/>
</dbReference>
<feature type="domain" description="Pyruvate phosphate dikinase AMP/ATP-binding" evidence="17">
    <location>
        <begin position="65"/>
        <end position="300"/>
    </location>
</feature>
<comment type="caution">
    <text evidence="19">The sequence shown here is derived from an EMBL/GenBank/DDBJ whole genome shotgun (WGS) entry which is preliminary data.</text>
</comment>
<evidence type="ECO:0000256" key="8">
    <source>
        <dbReference type="ARBA" id="ARBA00022741"/>
    </source>
</evidence>
<evidence type="ECO:0000259" key="16">
    <source>
        <dbReference type="Pfam" id="PF00391"/>
    </source>
</evidence>
<dbReference type="Gene3D" id="3.50.30.10">
    <property type="entry name" value="Phosphohistidine domain"/>
    <property type="match status" value="1"/>
</dbReference>
<evidence type="ECO:0000256" key="13">
    <source>
        <dbReference type="PIRSR" id="PIRSR000853-1"/>
    </source>
</evidence>
<keyword evidence="9 19" id="KW-0418">Kinase</keyword>
<protein>
    <recommendedName>
        <fullName evidence="5 12">Pyruvate, phosphate dikinase</fullName>
        <ecNumber evidence="4 12">2.7.9.1</ecNumber>
    </recommendedName>
</protein>
<dbReference type="InterPro" id="IPR008279">
    <property type="entry name" value="PEP-util_enz_mobile_dom"/>
</dbReference>
<dbReference type="Gene3D" id="1.20.80.30">
    <property type="match status" value="1"/>
</dbReference>
<dbReference type="AlphaFoldDB" id="A0A4Q2IPS1"/>
<comment type="function">
    <text evidence="2">Catalyzes the reversible phosphorylation of pyruvate and phosphate.</text>
</comment>
<feature type="active site" description="Proton donor" evidence="13">
    <location>
        <position position="844"/>
    </location>
</feature>
<reference evidence="19 20" key="1">
    <citation type="submission" date="2019-01" db="EMBL/GenBank/DDBJ databases">
        <title>Sphingomonas mucosissima sp. nov. and Sphingomonas desiccabilis sp. nov., from biological soil crusts in the Colorado Plateau, USA.</title>
        <authorList>
            <person name="Zhu D."/>
        </authorList>
    </citation>
    <scope>NUCLEOTIDE SEQUENCE [LARGE SCALE GENOMIC DNA]</scope>
    <source>
        <strain evidence="19 20">CP1D</strain>
    </source>
</reference>
<comment type="catalytic activity">
    <reaction evidence="12">
        <text>pyruvate + phosphate + ATP = phosphoenolpyruvate + AMP + diphosphate + H(+)</text>
        <dbReference type="Rhea" id="RHEA:10756"/>
        <dbReference type="ChEBI" id="CHEBI:15361"/>
        <dbReference type="ChEBI" id="CHEBI:15378"/>
        <dbReference type="ChEBI" id="CHEBI:30616"/>
        <dbReference type="ChEBI" id="CHEBI:33019"/>
        <dbReference type="ChEBI" id="CHEBI:43474"/>
        <dbReference type="ChEBI" id="CHEBI:58702"/>
        <dbReference type="ChEBI" id="CHEBI:456215"/>
        <dbReference type="EC" id="2.7.9.1"/>
    </reaction>
</comment>
<evidence type="ECO:0000256" key="11">
    <source>
        <dbReference type="ARBA" id="ARBA00022842"/>
    </source>
</evidence>
<evidence type="ECO:0000259" key="17">
    <source>
        <dbReference type="Pfam" id="PF01326"/>
    </source>
</evidence>
<feature type="binding site" evidence="14">
    <location>
        <position position="758"/>
    </location>
    <ligand>
        <name>substrate</name>
    </ligand>
</feature>
<dbReference type="NCBIfam" id="NF004531">
    <property type="entry name" value="PRK05878.1"/>
    <property type="match status" value="1"/>
</dbReference>